<feature type="region of interest" description="Disordered" evidence="1">
    <location>
        <begin position="1"/>
        <end position="68"/>
    </location>
</feature>
<evidence type="ECO:0000256" key="1">
    <source>
        <dbReference type="SAM" id="MobiDB-lite"/>
    </source>
</evidence>
<organism evidence="3 4">
    <name type="scientific">Bathycoccus prasinos</name>
    <dbReference type="NCBI Taxonomy" id="41875"/>
    <lineage>
        <taxon>Eukaryota</taxon>
        <taxon>Viridiplantae</taxon>
        <taxon>Chlorophyta</taxon>
        <taxon>Mamiellophyceae</taxon>
        <taxon>Mamiellales</taxon>
        <taxon>Bathycoccaceae</taxon>
        <taxon>Bathycoccus</taxon>
    </lineage>
</organism>
<evidence type="ECO:0000313" key="4">
    <source>
        <dbReference type="Proteomes" id="UP000198341"/>
    </source>
</evidence>
<dbReference type="eggNOG" id="ENOG502QSDH">
    <property type="taxonomic scope" value="Eukaryota"/>
</dbReference>
<protein>
    <submittedName>
        <fullName evidence="3">Cyclase/dehydrase</fullName>
    </submittedName>
</protein>
<feature type="compositionally biased region" description="Basic residues" evidence="1">
    <location>
        <begin position="50"/>
        <end position="66"/>
    </location>
</feature>
<evidence type="ECO:0000313" key="3">
    <source>
        <dbReference type="EMBL" id="CCO17255.1"/>
    </source>
</evidence>
<dbReference type="Gene3D" id="3.30.530.20">
    <property type="match status" value="1"/>
</dbReference>
<gene>
    <name evidence="3" type="ORF">Bathy06g00860</name>
</gene>
<proteinExistence type="predicted"/>
<dbReference type="Pfam" id="PF03364">
    <property type="entry name" value="Polyketide_cyc"/>
    <property type="match status" value="1"/>
</dbReference>
<feature type="compositionally biased region" description="Low complexity" evidence="1">
    <location>
        <begin position="16"/>
        <end position="36"/>
    </location>
</feature>
<dbReference type="AlphaFoldDB" id="K8EXP9"/>
<dbReference type="InterPro" id="IPR047137">
    <property type="entry name" value="ORF3"/>
</dbReference>
<dbReference type="InterPro" id="IPR005031">
    <property type="entry name" value="COQ10_START"/>
</dbReference>
<sequence length="226" mass="26108">MNARLLPNAPTARLTSLSLPSSSSPSSSSASSSLSSRHFHTNGFLSRDSRARRRQQHQQRNHRLNNKRVSYASDNYVKNVASVETRVPLKICWQLWQDRTRIPNWMPWIAKVEYDDIDKTKTKWILETEQFGQKLQFSWTAKDLEPVEYERIAWKSEDGLRNRGSVTFKDVGNNSTKIEMMIEYEVPAVLKPVGELVSPLVGSIIGKDLERFDEFARKVEKQLLKK</sequence>
<dbReference type="CDD" id="cd07817">
    <property type="entry name" value="SRPBCC_8"/>
    <property type="match status" value="1"/>
</dbReference>
<keyword evidence="4" id="KW-1185">Reference proteome</keyword>
<dbReference type="GeneID" id="19015066"/>
<name>K8EXP9_9CHLO</name>
<dbReference type="OrthoDB" id="47798at2759"/>
<dbReference type="SUPFAM" id="SSF55961">
    <property type="entry name" value="Bet v1-like"/>
    <property type="match status" value="1"/>
</dbReference>
<dbReference type="Proteomes" id="UP000198341">
    <property type="component" value="Chromosome 6"/>
</dbReference>
<evidence type="ECO:0000259" key="2">
    <source>
        <dbReference type="Pfam" id="PF03364"/>
    </source>
</evidence>
<feature type="domain" description="Coenzyme Q-binding protein COQ10 START" evidence="2">
    <location>
        <begin position="89"/>
        <end position="202"/>
    </location>
</feature>
<accession>K8EXP9</accession>
<dbReference type="PANTHER" id="PTHR33824:SF7">
    <property type="entry name" value="POLYKETIDE CYCLASE_DEHYDRASE AND LIPID TRANSPORT SUPERFAMILY PROTEIN"/>
    <property type="match status" value="1"/>
</dbReference>
<reference evidence="3 4" key="1">
    <citation type="submission" date="2011-10" db="EMBL/GenBank/DDBJ databases">
        <authorList>
            <person name="Genoscope - CEA"/>
        </authorList>
    </citation>
    <scope>NUCLEOTIDE SEQUENCE [LARGE SCALE GENOMIC DNA]</scope>
    <source>
        <strain evidence="3 4">RCC 1105</strain>
    </source>
</reference>
<dbReference type="EMBL" id="FO082273">
    <property type="protein sequence ID" value="CCO17255.1"/>
    <property type="molecule type" value="Genomic_DNA"/>
</dbReference>
<dbReference type="KEGG" id="bpg:Bathy06g00860"/>
<dbReference type="PANTHER" id="PTHR33824">
    <property type="entry name" value="POLYKETIDE CYCLASE/DEHYDRASE AND LIPID TRANSPORT SUPERFAMILY PROTEIN"/>
    <property type="match status" value="1"/>
</dbReference>
<dbReference type="InterPro" id="IPR023393">
    <property type="entry name" value="START-like_dom_sf"/>
</dbReference>
<dbReference type="RefSeq" id="XP_007512655.1">
    <property type="nucleotide sequence ID" value="XM_007512593.1"/>
</dbReference>